<gene>
    <name evidence="1" type="ORF">M404DRAFT_68170</name>
</gene>
<reference evidence="2" key="2">
    <citation type="submission" date="2015-01" db="EMBL/GenBank/DDBJ databases">
        <title>Evolutionary Origins and Diversification of the Mycorrhizal Mutualists.</title>
        <authorList>
            <consortium name="DOE Joint Genome Institute"/>
            <consortium name="Mycorrhizal Genomics Consortium"/>
            <person name="Kohler A."/>
            <person name="Kuo A."/>
            <person name="Nagy L.G."/>
            <person name="Floudas D."/>
            <person name="Copeland A."/>
            <person name="Barry K.W."/>
            <person name="Cichocki N."/>
            <person name="Veneault-Fourrey C."/>
            <person name="LaButti K."/>
            <person name="Lindquist E.A."/>
            <person name="Lipzen A."/>
            <person name="Lundell T."/>
            <person name="Morin E."/>
            <person name="Murat C."/>
            <person name="Riley R."/>
            <person name="Ohm R."/>
            <person name="Sun H."/>
            <person name="Tunlid A."/>
            <person name="Henrissat B."/>
            <person name="Grigoriev I.V."/>
            <person name="Hibbett D.S."/>
            <person name="Martin F."/>
        </authorList>
    </citation>
    <scope>NUCLEOTIDE SEQUENCE [LARGE SCALE GENOMIC DNA]</scope>
    <source>
        <strain evidence="2">Marx 270</strain>
    </source>
</reference>
<feature type="non-terminal residue" evidence="1">
    <location>
        <position position="92"/>
    </location>
</feature>
<keyword evidence="2" id="KW-1185">Reference proteome</keyword>
<dbReference type="AlphaFoldDB" id="A0A0C3PFN5"/>
<protein>
    <submittedName>
        <fullName evidence="1">Uncharacterized protein</fullName>
    </submittedName>
</protein>
<dbReference type="HOGENOM" id="CLU_2419092_0_0_1"/>
<name>A0A0C3PFN5_PISTI</name>
<organism evidence="1 2">
    <name type="scientific">Pisolithus tinctorius Marx 270</name>
    <dbReference type="NCBI Taxonomy" id="870435"/>
    <lineage>
        <taxon>Eukaryota</taxon>
        <taxon>Fungi</taxon>
        <taxon>Dikarya</taxon>
        <taxon>Basidiomycota</taxon>
        <taxon>Agaricomycotina</taxon>
        <taxon>Agaricomycetes</taxon>
        <taxon>Agaricomycetidae</taxon>
        <taxon>Boletales</taxon>
        <taxon>Sclerodermatineae</taxon>
        <taxon>Pisolithaceae</taxon>
        <taxon>Pisolithus</taxon>
    </lineage>
</organism>
<feature type="non-terminal residue" evidence="1">
    <location>
        <position position="1"/>
    </location>
</feature>
<evidence type="ECO:0000313" key="2">
    <source>
        <dbReference type="Proteomes" id="UP000054217"/>
    </source>
</evidence>
<accession>A0A0C3PFN5</accession>
<proteinExistence type="predicted"/>
<evidence type="ECO:0000313" key="1">
    <source>
        <dbReference type="EMBL" id="KIO06734.1"/>
    </source>
</evidence>
<dbReference type="EMBL" id="KN831962">
    <property type="protein sequence ID" value="KIO06734.1"/>
    <property type="molecule type" value="Genomic_DNA"/>
</dbReference>
<sequence length="92" mass="10905">LCSYLELGSLIGLDMHTDRTLELIEREQFVFGKHLKTDWNFPKVHLWKHVVWYIWNKGAGHNYSMWPNKKMHSSLKDVYQDCSNGKDIVVQV</sequence>
<dbReference type="OrthoDB" id="3239511at2759"/>
<reference evidence="1 2" key="1">
    <citation type="submission" date="2014-04" db="EMBL/GenBank/DDBJ databases">
        <authorList>
            <consortium name="DOE Joint Genome Institute"/>
            <person name="Kuo A."/>
            <person name="Kohler A."/>
            <person name="Costa M.D."/>
            <person name="Nagy L.G."/>
            <person name="Floudas D."/>
            <person name="Copeland A."/>
            <person name="Barry K.W."/>
            <person name="Cichocki N."/>
            <person name="Veneault-Fourrey C."/>
            <person name="LaButti K."/>
            <person name="Lindquist E.A."/>
            <person name="Lipzen A."/>
            <person name="Lundell T."/>
            <person name="Morin E."/>
            <person name="Murat C."/>
            <person name="Sun H."/>
            <person name="Tunlid A."/>
            <person name="Henrissat B."/>
            <person name="Grigoriev I.V."/>
            <person name="Hibbett D.S."/>
            <person name="Martin F."/>
            <person name="Nordberg H.P."/>
            <person name="Cantor M.N."/>
            <person name="Hua S.X."/>
        </authorList>
    </citation>
    <scope>NUCLEOTIDE SEQUENCE [LARGE SCALE GENOMIC DNA]</scope>
    <source>
        <strain evidence="1 2">Marx 270</strain>
    </source>
</reference>
<dbReference type="Proteomes" id="UP000054217">
    <property type="component" value="Unassembled WGS sequence"/>
</dbReference>
<dbReference type="InParanoid" id="A0A0C3PFN5"/>